<gene>
    <name evidence="2" type="ORF">ASPWEDRAFT_155989</name>
</gene>
<dbReference type="Proteomes" id="UP000184383">
    <property type="component" value="Unassembled WGS sequence"/>
</dbReference>
<feature type="domain" description="Metallo-beta-lactamase" evidence="1">
    <location>
        <begin position="27"/>
        <end position="218"/>
    </location>
</feature>
<dbReference type="Pfam" id="PF00753">
    <property type="entry name" value="Lactamase_B"/>
    <property type="match status" value="1"/>
</dbReference>
<keyword evidence="3" id="KW-1185">Reference proteome</keyword>
<dbReference type="InterPro" id="IPR036866">
    <property type="entry name" value="RibonucZ/Hydroxyglut_hydro"/>
</dbReference>
<dbReference type="GeneID" id="63745541"/>
<evidence type="ECO:0000259" key="1">
    <source>
        <dbReference type="SMART" id="SM00849"/>
    </source>
</evidence>
<dbReference type="AlphaFoldDB" id="A0A1L9RLI8"/>
<dbReference type="SMART" id="SM00849">
    <property type="entry name" value="Lactamase_B"/>
    <property type="match status" value="1"/>
</dbReference>
<evidence type="ECO:0000313" key="2">
    <source>
        <dbReference type="EMBL" id="OJJ35781.1"/>
    </source>
</evidence>
<sequence length="284" mass="32005">MSLRCSVYVTPSLPFQRPDGKRAIWSPISSTLIIGEKEAVLVDTPFTIDQTNDLADWIESQIPSKTLTAVYITHGHGDHWFGLPVLLRRFPSIMNTYATKGTIEHMKEDSHSRNFTRVWKRLFPGLIDENFQLASPLHDGQFVVEGHVFQAIEVGHTDTHDSTVLWVPDIKLAVCGDVVYGDVHQMLAAANTSALQEEWIAAIETVEALGPRLVVAGHKKPGEMDGVWHLANSKKYIRDFMRLQDDAVDAEDLKRKMVGLYPTRMNPLALEWSATVNMKMKMKL</sequence>
<dbReference type="PANTHER" id="PTHR42951:SF14">
    <property type="entry name" value="METALLO-BETA-LACTAMASE SUPERFAMILY PROTEIN"/>
    <property type="match status" value="1"/>
</dbReference>
<reference evidence="3" key="1">
    <citation type="journal article" date="2017" name="Genome Biol.">
        <title>Comparative genomics reveals high biological diversity and specific adaptations in the industrially and medically important fungal genus Aspergillus.</title>
        <authorList>
            <person name="de Vries R.P."/>
            <person name="Riley R."/>
            <person name="Wiebenga A."/>
            <person name="Aguilar-Osorio G."/>
            <person name="Amillis S."/>
            <person name="Uchima C.A."/>
            <person name="Anderluh G."/>
            <person name="Asadollahi M."/>
            <person name="Askin M."/>
            <person name="Barry K."/>
            <person name="Battaglia E."/>
            <person name="Bayram O."/>
            <person name="Benocci T."/>
            <person name="Braus-Stromeyer S.A."/>
            <person name="Caldana C."/>
            <person name="Canovas D."/>
            <person name="Cerqueira G.C."/>
            <person name="Chen F."/>
            <person name="Chen W."/>
            <person name="Choi C."/>
            <person name="Clum A."/>
            <person name="Dos Santos R.A."/>
            <person name="Damasio A.R."/>
            <person name="Diallinas G."/>
            <person name="Emri T."/>
            <person name="Fekete E."/>
            <person name="Flipphi M."/>
            <person name="Freyberg S."/>
            <person name="Gallo A."/>
            <person name="Gournas C."/>
            <person name="Habgood R."/>
            <person name="Hainaut M."/>
            <person name="Harispe M.L."/>
            <person name="Henrissat B."/>
            <person name="Hilden K.S."/>
            <person name="Hope R."/>
            <person name="Hossain A."/>
            <person name="Karabika E."/>
            <person name="Karaffa L."/>
            <person name="Karanyi Z."/>
            <person name="Krasevec N."/>
            <person name="Kuo A."/>
            <person name="Kusch H."/>
            <person name="LaButti K."/>
            <person name="Lagendijk E.L."/>
            <person name="Lapidus A."/>
            <person name="Levasseur A."/>
            <person name="Lindquist E."/>
            <person name="Lipzen A."/>
            <person name="Logrieco A.F."/>
            <person name="MacCabe A."/>
            <person name="Maekelae M.R."/>
            <person name="Malavazi I."/>
            <person name="Melin P."/>
            <person name="Meyer V."/>
            <person name="Mielnichuk N."/>
            <person name="Miskei M."/>
            <person name="Molnar A.P."/>
            <person name="Mule G."/>
            <person name="Ngan C.Y."/>
            <person name="Orejas M."/>
            <person name="Orosz E."/>
            <person name="Ouedraogo J.P."/>
            <person name="Overkamp K.M."/>
            <person name="Park H.-S."/>
            <person name="Perrone G."/>
            <person name="Piumi F."/>
            <person name="Punt P.J."/>
            <person name="Ram A.F."/>
            <person name="Ramon A."/>
            <person name="Rauscher S."/>
            <person name="Record E."/>
            <person name="Riano-Pachon D.M."/>
            <person name="Robert V."/>
            <person name="Roehrig J."/>
            <person name="Ruller R."/>
            <person name="Salamov A."/>
            <person name="Salih N.S."/>
            <person name="Samson R.A."/>
            <person name="Sandor E."/>
            <person name="Sanguinetti M."/>
            <person name="Schuetze T."/>
            <person name="Sepcic K."/>
            <person name="Shelest E."/>
            <person name="Sherlock G."/>
            <person name="Sophianopoulou V."/>
            <person name="Squina F.M."/>
            <person name="Sun H."/>
            <person name="Susca A."/>
            <person name="Todd R.B."/>
            <person name="Tsang A."/>
            <person name="Unkles S.E."/>
            <person name="van de Wiele N."/>
            <person name="van Rossen-Uffink D."/>
            <person name="Oliveira J.V."/>
            <person name="Vesth T.C."/>
            <person name="Visser J."/>
            <person name="Yu J.-H."/>
            <person name="Zhou M."/>
            <person name="Andersen M.R."/>
            <person name="Archer D.B."/>
            <person name="Baker S.E."/>
            <person name="Benoit I."/>
            <person name="Brakhage A.A."/>
            <person name="Braus G.H."/>
            <person name="Fischer R."/>
            <person name="Frisvad J.C."/>
            <person name="Goldman G.H."/>
            <person name="Houbraken J."/>
            <person name="Oakley B."/>
            <person name="Pocsi I."/>
            <person name="Scazzocchio C."/>
            <person name="Seiboth B."/>
            <person name="vanKuyk P.A."/>
            <person name="Wortman J."/>
            <person name="Dyer P.S."/>
            <person name="Grigoriev I.V."/>
        </authorList>
    </citation>
    <scope>NUCLEOTIDE SEQUENCE [LARGE SCALE GENOMIC DNA]</scope>
    <source>
        <strain evidence="3">DTO 134E9</strain>
    </source>
</reference>
<dbReference type="InterPro" id="IPR001279">
    <property type="entry name" value="Metallo-B-lactamas"/>
</dbReference>
<dbReference type="CDD" id="cd07739">
    <property type="entry name" value="metallo-hydrolase-like_MBL-fold"/>
    <property type="match status" value="1"/>
</dbReference>
<organism evidence="2 3">
    <name type="scientific">Aspergillus wentii DTO 134E9</name>
    <dbReference type="NCBI Taxonomy" id="1073089"/>
    <lineage>
        <taxon>Eukaryota</taxon>
        <taxon>Fungi</taxon>
        <taxon>Dikarya</taxon>
        <taxon>Ascomycota</taxon>
        <taxon>Pezizomycotina</taxon>
        <taxon>Eurotiomycetes</taxon>
        <taxon>Eurotiomycetidae</taxon>
        <taxon>Eurotiales</taxon>
        <taxon>Aspergillaceae</taxon>
        <taxon>Aspergillus</taxon>
        <taxon>Aspergillus subgen. Cremei</taxon>
    </lineage>
</organism>
<evidence type="ECO:0000313" key="3">
    <source>
        <dbReference type="Proteomes" id="UP000184383"/>
    </source>
</evidence>
<dbReference type="EMBL" id="KV878212">
    <property type="protein sequence ID" value="OJJ35781.1"/>
    <property type="molecule type" value="Genomic_DNA"/>
</dbReference>
<dbReference type="PANTHER" id="PTHR42951">
    <property type="entry name" value="METALLO-BETA-LACTAMASE DOMAIN-CONTAINING"/>
    <property type="match status" value="1"/>
</dbReference>
<dbReference type="VEuPathDB" id="FungiDB:ASPWEDRAFT_155989"/>
<dbReference type="Gene3D" id="3.60.15.10">
    <property type="entry name" value="Ribonuclease Z/Hydroxyacylglutathione hydrolase-like"/>
    <property type="match status" value="1"/>
</dbReference>
<protein>
    <recommendedName>
        <fullName evidence="1">Metallo-beta-lactamase domain-containing protein</fullName>
    </recommendedName>
</protein>
<dbReference type="SUPFAM" id="SSF56281">
    <property type="entry name" value="Metallo-hydrolase/oxidoreductase"/>
    <property type="match status" value="1"/>
</dbReference>
<accession>A0A1L9RLI8</accession>
<dbReference type="InterPro" id="IPR050855">
    <property type="entry name" value="NDM-1-like"/>
</dbReference>
<proteinExistence type="predicted"/>
<dbReference type="OrthoDB" id="536211at2759"/>
<dbReference type="RefSeq" id="XP_040689457.1">
    <property type="nucleotide sequence ID" value="XM_040829693.1"/>
</dbReference>
<name>A0A1L9RLI8_ASPWE</name>